<name>A0A1Y2IK28_TRAC3</name>
<dbReference type="OrthoDB" id="2757774at2759"/>
<sequence>MCPIPLQDAATIHGFHEFLCADKPGARFRFLRGLSIDITWFAEPSSADEIARCLVDILQHASRLEFLELPNPRDMFAALSWSGEHPEVLEAICQLSSLRDLVIDGDWCSVADTIVRRIRSPLRVLKINANALTFDSSDTWWLNPESIGALLYNLASTLKELYLEKGNMEYPPGCKGIQFPVMHSVILGPQSGALWMDTFVHMFPALNGVLDIGDLRDFEGASLRGNNAEQRRIRGLNKRSQETRAWRHLDCAIGDTYTLYMLGLACRVRHLMVDRVCAHRKEQMTDILRDARPTHLKMSLRLEHGLSVLEDLFPPDTIPDVTHLVLLVSYDNVEALIGYEGVDLTTVQHVQWKDVLYKILSTIRHLRITHIRLIVRDDVSEADSPPTPYSRDFVTSIRDLDEEALAVELLHAVPSLQHIVINTNGRLTGRRLGKPAEDVGNGRTPQPSRVVRGWFLTSSAWSTTEPDGLPVSSPRCMRKLPDWAVDRLVRSEELTISASDEFLLGVHREWEEEEKADWSYLPE</sequence>
<accession>A0A1Y2IK28</accession>
<evidence type="ECO:0008006" key="3">
    <source>
        <dbReference type="Google" id="ProtNLM"/>
    </source>
</evidence>
<proteinExistence type="predicted"/>
<keyword evidence="2" id="KW-1185">Reference proteome</keyword>
<evidence type="ECO:0000313" key="2">
    <source>
        <dbReference type="Proteomes" id="UP000193067"/>
    </source>
</evidence>
<dbReference type="AlphaFoldDB" id="A0A1Y2IK28"/>
<reference evidence="1 2" key="1">
    <citation type="journal article" date="2015" name="Biotechnol. Biofuels">
        <title>Enhanced degradation of softwood versus hardwood by the white-rot fungus Pycnoporus coccineus.</title>
        <authorList>
            <person name="Couturier M."/>
            <person name="Navarro D."/>
            <person name="Chevret D."/>
            <person name="Henrissat B."/>
            <person name="Piumi F."/>
            <person name="Ruiz-Duenas F.J."/>
            <person name="Martinez A.T."/>
            <person name="Grigoriev I.V."/>
            <person name="Riley R."/>
            <person name="Lipzen A."/>
            <person name="Berrin J.G."/>
            <person name="Master E.R."/>
            <person name="Rosso M.N."/>
        </authorList>
    </citation>
    <scope>NUCLEOTIDE SEQUENCE [LARGE SCALE GENOMIC DNA]</scope>
    <source>
        <strain evidence="1 2">BRFM310</strain>
    </source>
</reference>
<dbReference type="Proteomes" id="UP000193067">
    <property type="component" value="Unassembled WGS sequence"/>
</dbReference>
<evidence type="ECO:0000313" key="1">
    <source>
        <dbReference type="EMBL" id="OSD01506.1"/>
    </source>
</evidence>
<gene>
    <name evidence="1" type="ORF">PYCCODRAFT_1436443</name>
</gene>
<protein>
    <recommendedName>
        <fullName evidence="3">F-box domain-containing protein</fullName>
    </recommendedName>
</protein>
<organism evidence="1 2">
    <name type="scientific">Trametes coccinea (strain BRFM310)</name>
    <name type="common">Pycnoporus coccineus</name>
    <dbReference type="NCBI Taxonomy" id="1353009"/>
    <lineage>
        <taxon>Eukaryota</taxon>
        <taxon>Fungi</taxon>
        <taxon>Dikarya</taxon>
        <taxon>Basidiomycota</taxon>
        <taxon>Agaricomycotina</taxon>
        <taxon>Agaricomycetes</taxon>
        <taxon>Polyporales</taxon>
        <taxon>Polyporaceae</taxon>
        <taxon>Trametes</taxon>
    </lineage>
</organism>
<dbReference type="EMBL" id="KZ084111">
    <property type="protein sequence ID" value="OSD01506.1"/>
    <property type="molecule type" value="Genomic_DNA"/>
</dbReference>